<feature type="coiled-coil region" evidence="1">
    <location>
        <begin position="101"/>
        <end position="194"/>
    </location>
</feature>
<feature type="region of interest" description="Disordered" evidence="2">
    <location>
        <begin position="48"/>
        <end position="69"/>
    </location>
</feature>
<name>A0AA89C6K3_PINIB</name>
<dbReference type="EMBL" id="VSWD01000007">
    <property type="protein sequence ID" value="KAK3096885.1"/>
    <property type="molecule type" value="Genomic_DNA"/>
</dbReference>
<feature type="compositionally biased region" description="Basic residues" evidence="2">
    <location>
        <begin position="1"/>
        <end position="12"/>
    </location>
</feature>
<protein>
    <submittedName>
        <fullName evidence="3">Uncharacterized protein</fullName>
    </submittedName>
</protein>
<evidence type="ECO:0000313" key="4">
    <source>
        <dbReference type="Proteomes" id="UP001186944"/>
    </source>
</evidence>
<dbReference type="Gene3D" id="3.40.50.300">
    <property type="entry name" value="P-loop containing nucleotide triphosphate hydrolases"/>
    <property type="match status" value="1"/>
</dbReference>
<keyword evidence="4" id="KW-1185">Reference proteome</keyword>
<evidence type="ECO:0000313" key="3">
    <source>
        <dbReference type="EMBL" id="KAK3096885.1"/>
    </source>
</evidence>
<reference evidence="3" key="1">
    <citation type="submission" date="2019-08" db="EMBL/GenBank/DDBJ databases">
        <title>The improved chromosome-level genome for the pearl oyster Pinctada fucata martensii using PacBio sequencing and Hi-C.</title>
        <authorList>
            <person name="Zheng Z."/>
        </authorList>
    </citation>
    <scope>NUCLEOTIDE SEQUENCE</scope>
    <source>
        <strain evidence="3">ZZ-2019</strain>
        <tissue evidence="3">Adductor muscle</tissue>
    </source>
</reference>
<dbReference type="AlphaFoldDB" id="A0AA89C6K3"/>
<dbReference type="Proteomes" id="UP001186944">
    <property type="component" value="Unassembled WGS sequence"/>
</dbReference>
<feature type="compositionally biased region" description="Polar residues" evidence="2">
    <location>
        <begin position="51"/>
        <end position="68"/>
    </location>
</feature>
<proteinExistence type="predicted"/>
<gene>
    <name evidence="3" type="ORF">FSP39_004385</name>
</gene>
<keyword evidence="1" id="KW-0175">Coiled coil</keyword>
<feature type="compositionally biased region" description="Low complexity" evidence="2">
    <location>
        <begin position="16"/>
        <end position="31"/>
    </location>
</feature>
<feature type="region of interest" description="Disordered" evidence="2">
    <location>
        <begin position="1"/>
        <end position="31"/>
    </location>
</feature>
<evidence type="ECO:0000256" key="1">
    <source>
        <dbReference type="SAM" id="Coils"/>
    </source>
</evidence>
<dbReference type="InterPro" id="IPR027417">
    <property type="entry name" value="P-loop_NTPase"/>
</dbReference>
<evidence type="ECO:0000256" key="2">
    <source>
        <dbReference type="SAM" id="MobiDB-lite"/>
    </source>
</evidence>
<sequence length="197" mass="22227">MGKKYKKRKRTKLNLSDQSGSGSGENSSSNQSFVGSIISAASQVLYGTPVRPSTSNTHDLGPGTSTPMSAAPSEGVVMATLVEQSEQLKCIMQRLSKLDKIDTIEQKLTDMNLQMSRFEGRIQEIEQKTKQNSEKLDSVKVKVEEIENKNTDLDACMNQMKRYENTITLLQRQMDTMRRDKREIEARVPQHEDEPDI</sequence>
<organism evidence="3 4">
    <name type="scientific">Pinctada imbricata</name>
    <name type="common">Atlantic pearl-oyster</name>
    <name type="synonym">Pinctada martensii</name>
    <dbReference type="NCBI Taxonomy" id="66713"/>
    <lineage>
        <taxon>Eukaryota</taxon>
        <taxon>Metazoa</taxon>
        <taxon>Spiralia</taxon>
        <taxon>Lophotrochozoa</taxon>
        <taxon>Mollusca</taxon>
        <taxon>Bivalvia</taxon>
        <taxon>Autobranchia</taxon>
        <taxon>Pteriomorphia</taxon>
        <taxon>Pterioida</taxon>
        <taxon>Pterioidea</taxon>
        <taxon>Pteriidae</taxon>
        <taxon>Pinctada</taxon>
    </lineage>
</organism>
<accession>A0AA89C6K3</accession>
<comment type="caution">
    <text evidence="3">The sequence shown here is derived from an EMBL/GenBank/DDBJ whole genome shotgun (WGS) entry which is preliminary data.</text>
</comment>